<dbReference type="AlphaFoldDB" id="E6QRN6"/>
<dbReference type="InterPro" id="IPR002737">
    <property type="entry name" value="MEMO1_fam"/>
</dbReference>
<dbReference type="PANTHER" id="PTHR11060:SF0">
    <property type="entry name" value="PROTEIN MEMO1"/>
    <property type="match status" value="1"/>
</dbReference>
<accession>E6QRN6</accession>
<gene>
    <name evidence="2" type="ORF">CARN7_0657</name>
</gene>
<dbReference type="HAMAP" id="MF_00055">
    <property type="entry name" value="MEMO1"/>
    <property type="match status" value="1"/>
</dbReference>
<comment type="caution">
    <text evidence="2">The sequence shown here is derived from an EMBL/GenBank/DDBJ whole genome shotgun (WGS) entry which is preliminary data.</text>
</comment>
<protein>
    <recommendedName>
        <fullName evidence="3">MEMO1 family protein</fullName>
    </recommendedName>
</protein>
<dbReference type="CDD" id="cd07361">
    <property type="entry name" value="MEMO_like"/>
    <property type="match status" value="1"/>
</dbReference>
<evidence type="ECO:0000256" key="1">
    <source>
        <dbReference type="ARBA" id="ARBA00006315"/>
    </source>
</evidence>
<name>E6QRN6_9ZZZZ</name>
<dbReference type="EMBL" id="CABR01000056">
    <property type="protein sequence ID" value="CBI09908.1"/>
    <property type="molecule type" value="Genomic_DNA"/>
</dbReference>
<sequence>MQHIRQPAVAGTFYPGVSNTLTHDVEAFLAAARLEHGSPTHDKLPKAIIVPHAGYVYSGETAAVAYASLAAGRDQITRVVLLGPVHRVPVRGLALPDVEQFATPLGNIPIDKDAVALLNMMPQIVTSATAHAWEHSLEVQLPFLQRVLGHFKLIPLAVGDATPLEVADVLEALWGGPETLIVISSDLSHFLPYATAQAMDRQTAQHILALEGPLTHEQACGGTPINGMLLAARRHHLHPLLLDLRNSGDTAGDKDRVVGYASFALMEEIDYAN</sequence>
<organism evidence="2">
    <name type="scientific">mine drainage metagenome</name>
    <dbReference type="NCBI Taxonomy" id="410659"/>
    <lineage>
        <taxon>unclassified sequences</taxon>
        <taxon>metagenomes</taxon>
        <taxon>ecological metagenomes</taxon>
    </lineage>
</organism>
<proteinExistence type="inferred from homology"/>
<evidence type="ECO:0000313" key="2">
    <source>
        <dbReference type="EMBL" id="CBI09908.1"/>
    </source>
</evidence>
<dbReference type="Pfam" id="PF01875">
    <property type="entry name" value="Memo"/>
    <property type="match status" value="1"/>
</dbReference>
<comment type="similarity">
    <text evidence="1">Belongs to the MEMO1 family.</text>
</comment>
<evidence type="ECO:0008006" key="3">
    <source>
        <dbReference type="Google" id="ProtNLM"/>
    </source>
</evidence>
<reference evidence="2" key="1">
    <citation type="submission" date="2009-10" db="EMBL/GenBank/DDBJ databases">
        <title>Diversity of trophic interactions inside an arsenic-rich microbial ecosystem.</title>
        <authorList>
            <person name="Bertin P.N."/>
            <person name="Heinrich-Salmeron A."/>
            <person name="Pelletier E."/>
            <person name="Goulhen-Chollet F."/>
            <person name="Arsene-Ploetze F."/>
            <person name="Gallien S."/>
            <person name="Calteau A."/>
            <person name="Vallenet D."/>
            <person name="Casiot C."/>
            <person name="Chane-Woon-Ming B."/>
            <person name="Giloteaux L."/>
            <person name="Barakat M."/>
            <person name="Bonnefoy V."/>
            <person name="Bruneel O."/>
            <person name="Chandler M."/>
            <person name="Cleiss J."/>
            <person name="Duran R."/>
            <person name="Elbaz-Poulichet F."/>
            <person name="Fonknechten N."/>
            <person name="Lauga B."/>
            <person name="Mornico D."/>
            <person name="Ortet P."/>
            <person name="Schaeffer C."/>
            <person name="Siguier P."/>
            <person name="Alexander Thil Smith A."/>
            <person name="Van Dorsselaer A."/>
            <person name="Weissenbach J."/>
            <person name="Medigue C."/>
            <person name="Le Paslier D."/>
        </authorList>
    </citation>
    <scope>NUCLEOTIDE SEQUENCE</scope>
</reference>
<dbReference type="NCBIfam" id="TIGR04336">
    <property type="entry name" value="AmmeMemoSam_B"/>
    <property type="match status" value="1"/>
</dbReference>
<dbReference type="Gene3D" id="3.40.830.10">
    <property type="entry name" value="LigB-like"/>
    <property type="match status" value="1"/>
</dbReference>
<dbReference type="PANTHER" id="PTHR11060">
    <property type="entry name" value="PROTEIN MEMO1"/>
    <property type="match status" value="1"/>
</dbReference>